<evidence type="ECO:0000313" key="8">
    <source>
        <dbReference type="EMBL" id="QBP17963.1"/>
    </source>
</evidence>
<dbReference type="InterPro" id="IPR036388">
    <property type="entry name" value="WH-like_DNA-bd_sf"/>
</dbReference>
<dbReference type="KEGG" id="lji:ELX58_02090"/>
<keyword evidence="4 5" id="KW-0804">Transcription</keyword>
<dbReference type="SUPFAM" id="SSF55781">
    <property type="entry name" value="GAF domain-like"/>
    <property type="match status" value="1"/>
</dbReference>
<dbReference type="AlphaFoldDB" id="A0A4P6ZK89"/>
<evidence type="ECO:0000256" key="3">
    <source>
        <dbReference type="ARBA" id="ARBA00023016"/>
    </source>
</evidence>
<dbReference type="RefSeq" id="WP_133441511.1">
    <property type="nucleotide sequence ID" value="NZ_CP034726.1"/>
</dbReference>
<organism evidence="8 9">
    <name type="scientific">Acetilactobacillus jinshanensis</name>
    <dbReference type="NCBI Taxonomy" id="1720083"/>
    <lineage>
        <taxon>Bacteria</taxon>
        <taxon>Bacillati</taxon>
        <taxon>Bacillota</taxon>
        <taxon>Bacilli</taxon>
        <taxon>Lactobacillales</taxon>
        <taxon>Lactobacillaceae</taxon>
        <taxon>Acetilactobacillus</taxon>
    </lineage>
</organism>
<dbReference type="Gene3D" id="3.30.450.40">
    <property type="match status" value="1"/>
</dbReference>
<comment type="similarity">
    <text evidence="5">Belongs to the HrcA family.</text>
</comment>
<sequence>MLTSRQKKVLLAVVRDYIKNGNPVGSKALANQLPFQVSSATIRNEMAYLERKGLIKKTHSSSGRLPSINGYRYYIDHLISPNPVTKTDQEIIRHALNGHFHKIDEIVKQSADILSNLTHYTALTLRPEQSKKRKLSGFRLVPLGNSEVMAILVTDNGEIENQVFHITSDVSGEQLEMIVRLINSHLKGEAISTVLDQLKTQIPAEVSRYIRTPDGFLDTFYDVLNKAVRDRFYIGGELNLLNFTNSSDIGYLKPLYTLLNKTNNISNFIGDPNQPISVKIGSELSNDLLRHYSVITGTYNVGNYGKGLIAVLGPTRMPYSKIIGIVSAFRKDLAERLLGYFRNYYDQ</sequence>
<evidence type="ECO:0000256" key="1">
    <source>
        <dbReference type="ARBA" id="ARBA00022491"/>
    </source>
</evidence>
<dbReference type="GO" id="GO:0045892">
    <property type="term" value="P:negative regulation of DNA-templated transcription"/>
    <property type="evidence" value="ECO:0007669"/>
    <property type="project" value="UniProtKB-UniRule"/>
</dbReference>
<dbReference type="Gene3D" id="1.10.10.10">
    <property type="entry name" value="Winged helix-like DNA-binding domain superfamily/Winged helix DNA-binding domain"/>
    <property type="match status" value="1"/>
</dbReference>
<dbReference type="HAMAP" id="MF_00081">
    <property type="entry name" value="HrcA"/>
    <property type="match status" value="1"/>
</dbReference>
<dbReference type="PANTHER" id="PTHR34824:SF1">
    <property type="entry name" value="HEAT-INDUCIBLE TRANSCRIPTION REPRESSOR HRCA"/>
    <property type="match status" value="1"/>
</dbReference>
<evidence type="ECO:0000259" key="7">
    <source>
        <dbReference type="Pfam" id="PF03444"/>
    </source>
</evidence>
<dbReference type="Proteomes" id="UP000294321">
    <property type="component" value="Chromosome"/>
</dbReference>
<dbReference type="Gene3D" id="3.30.390.60">
    <property type="entry name" value="Heat-inducible transcription repressor hrca homolog, domain 3"/>
    <property type="match status" value="1"/>
</dbReference>
<dbReference type="InterPro" id="IPR029016">
    <property type="entry name" value="GAF-like_dom_sf"/>
</dbReference>
<keyword evidence="1 5" id="KW-0678">Repressor</keyword>
<evidence type="ECO:0000256" key="2">
    <source>
        <dbReference type="ARBA" id="ARBA00023015"/>
    </source>
</evidence>
<dbReference type="NCBIfam" id="TIGR00331">
    <property type="entry name" value="hrcA"/>
    <property type="match status" value="1"/>
</dbReference>
<name>A0A4P6ZK89_9LACO</name>
<evidence type="ECO:0000256" key="4">
    <source>
        <dbReference type="ARBA" id="ARBA00023163"/>
    </source>
</evidence>
<dbReference type="PIRSF" id="PIRSF005485">
    <property type="entry name" value="HrcA"/>
    <property type="match status" value="1"/>
</dbReference>
<feature type="domain" description="Heat-inducible transcription repressor HrcA C-terminal" evidence="6">
    <location>
        <begin position="104"/>
        <end position="323"/>
    </location>
</feature>
<dbReference type="Pfam" id="PF03444">
    <property type="entry name" value="WHD_HrcA"/>
    <property type="match status" value="1"/>
</dbReference>
<dbReference type="InterPro" id="IPR036390">
    <property type="entry name" value="WH_DNA-bd_sf"/>
</dbReference>
<dbReference type="PANTHER" id="PTHR34824">
    <property type="entry name" value="HEAT-INDUCIBLE TRANSCRIPTION REPRESSOR HRCA"/>
    <property type="match status" value="1"/>
</dbReference>
<reference evidence="9" key="1">
    <citation type="submission" date="2018-12" db="EMBL/GenBank/DDBJ databases">
        <title>A new species of lactobacillus.</title>
        <authorList>
            <person name="Jian Y."/>
            <person name="Xin L."/>
            <person name="Hong Z.J."/>
            <person name="Ming L.Z."/>
            <person name="Hong X.Z."/>
        </authorList>
    </citation>
    <scope>NUCLEOTIDE SEQUENCE [LARGE SCALE GENOMIC DNA]</scope>
    <source>
        <strain evidence="9">HSLZ-75</strain>
    </source>
</reference>
<protein>
    <recommendedName>
        <fullName evidence="5">Heat-inducible transcription repressor HrcA</fullName>
    </recommendedName>
</protein>
<dbReference type="OrthoDB" id="9783139at2"/>
<dbReference type="InterPro" id="IPR002571">
    <property type="entry name" value="HrcA"/>
</dbReference>
<dbReference type="GO" id="GO:0003677">
    <property type="term" value="F:DNA binding"/>
    <property type="evidence" value="ECO:0007669"/>
    <property type="project" value="InterPro"/>
</dbReference>
<dbReference type="InterPro" id="IPR005104">
    <property type="entry name" value="WHTH_HrcA_DNA-bd"/>
</dbReference>
<dbReference type="InterPro" id="IPR023120">
    <property type="entry name" value="WHTH_transcript_rep_HrcA_IDD"/>
</dbReference>
<keyword evidence="2 5" id="KW-0805">Transcription regulation</keyword>
<comment type="function">
    <text evidence="5">Negative regulator of class I heat shock genes (grpE-dnaK-dnaJ and groELS operons). Prevents heat-shock induction of these operons.</text>
</comment>
<evidence type="ECO:0000259" key="6">
    <source>
        <dbReference type="Pfam" id="PF01628"/>
    </source>
</evidence>
<evidence type="ECO:0000313" key="9">
    <source>
        <dbReference type="Proteomes" id="UP000294321"/>
    </source>
</evidence>
<gene>
    <name evidence="5 8" type="primary">hrcA</name>
    <name evidence="8" type="ORF">ELX58_02090</name>
</gene>
<dbReference type="Pfam" id="PF01628">
    <property type="entry name" value="HrcA"/>
    <property type="match status" value="1"/>
</dbReference>
<feature type="domain" description="Winged helix-turn-helix transcription repressor HrcA DNA-binding" evidence="7">
    <location>
        <begin position="1"/>
        <end position="67"/>
    </location>
</feature>
<keyword evidence="3 5" id="KW-0346">Stress response</keyword>
<dbReference type="EMBL" id="CP034726">
    <property type="protein sequence ID" value="QBP17963.1"/>
    <property type="molecule type" value="Genomic_DNA"/>
</dbReference>
<evidence type="ECO:0000256" key="5">
    <source>
        <dbReference type="HAMAP-Rule" id="MF_00081"/>
    </source>
</evidence>
<dbReference type="InterPro" id="IPR021153">
    <property type="entry name" value="HrcA_C"/>
</dbReference>
<accession>A0A4P6ZK89</accession>
<keyword evidence="9" id="KW-1185">Reference proteome</keyword>
<proteinExistence type="inferred from homology"/>
<dbReference type="SUPFAM" id="SSF46785">
    <property type="entry name" value="Winged helix' DNA-binding domain"/>
    <property type="match status" value="1"/>
</dbReference>